<evidence type="ECO:0000256" key="4">
    <source>
        <dbReference type="ARBA" id="ARBA00022989"/>
    </source>
</evidence>
<feature type="compositionally biased region" description="Polar residues" evidence="6">
    <location>
        <begin position="741"/>
        <end position="769"/>
    </location>
</feature>
<dbReference type="SUPFAM" id="SSF103473">
    <property type="entry name" value="MFS general substrate transporter"/>
    <property type="match status" value="1"/>
</dbReference>
<dbReference type="InterPro" id="IPR036259">
    <property type="entry name" value="MFS_trans_sf"/>
</dbReference>
<dbReference type="PANTHER" id="PTHR19444">
    <property type="entry name" value="UNC-93 RELATED"/>
    <property type="match status" value="1"/>
</dbReference>
<keyword evidence="10" id="KW-1185">Reference proteome</keyword>
<sequence>MADNNIDEPADIPRRLSFISATSEDQTNGASKIAIMTIDPLKNISNSTEQPPSNDTLPMFSVRKIYKNLLIISIAFVLMFTAYNGMVTLQSSLNVKNNVGVNSLIITYSFLIFSSIALIGVCMDLFGLKWTIIIAEIGYIFYIAANIKPLPVLMYISAALVGLAAAPLWTAKATYLNQIARYHSEHKKQTHEISVSLFFGIFFALFGTNTIWGNLISYFVLNQSSTAQKYNCGIHFDPQSAAPTNTTQDVNDTTRYILCGIFTGMGFLSMLLLFFTLDSVQLTQKQTMKQLLNKSLEVLLSLKKWKYIDQFFLIPITMWTTIETAFLTAQFTRGFITCLVGIRYVGLVMVCNGIFQALSSYVFGRLVKYTGRIVVFIVAALINYAMIIFMFLWDPQPDQLILLFVIAGFWGIADAIWQTQVIATYTVLYSETDPSALAKYRLWKSVGFVITYSYSSFITIRLSLILLLVYLSLNMRTSQRYLHTCTPKEKNMAARCLFGIFVFDKDSSLVYRFLTNDLFIHLRTSFIDRGYSFDDNDQDHSNNNLLIDDTFAQHFFMLMAFYKQTLYRKNPIKQITLKSNIRVYFDLIEKNQIICMANETFDNIIVLKTLNLFKALIKFHLGALPFTKSKTVGKLIDRISASMQYYLNNVLINQGLLFESCEHVLINPLIRQQCANTCTSTNEEIQATLHTIPTFTLITCKDKIVYMHSSNEQYRPSNSDMFLLVLNNVSRSLRNEFRAQKNPSSSTIAHTYRTNNESNAESLTRSTQETSEDIRILPARRTISLPTFPQLEIPKTHGNRRIEVIFMKTTSKSLVPFTMYTVQLTLDISLVILVEWKTSAACSILSEFIHQLDLCQVQSRFVYTRLNNYIRSIETNATIRGYFERRKIRTNTLSNILNKIGPDYRSLRRPRDTINEEDDEGQDILANLSQLTEHSIKIFQHLFFESDEYALENDQQTDLSANEESVIESPFIKILRNKFFKNLGDWFSFIEIKSQRNVTMSFFHNAFPGLVHVAFIDRFRGQIFTPNIYTDEFQQYITNHGLEHFIERKILTFELECLSALKRGCTSYTMTDEYFTYNYTLRLQESNGSAMRIHKPFVQYQPPGIVYFDFYKALGLENYSSMTEKAAIGCLELICVHLRIIPPNNVREQCENLWPRLTELDEK</sequence>
<keyword evidence="4 7" id="KW-1133">Transmembrane helix</keyword>
<name>A0A815ID51_ADIRI</name>
<feature type="transmembrane region" description="Helical" evidence="7">
    <location>
        <begin position="311"/>
        <end position="332"/>
    </location>
</feature>
<feature type="transmembrane region" description="Helical" evidence="7">
    <location>
        <begin position="153"/>
        <end position="176"/>
    </location>
</feature>
<dbReference type="InterPro" id="IPR051951">
    <property type="entry name" value="UNC-93_regulatory"/>
</dbReference>
<dbReference type="EMBL" id="CAJNOR010002979">
    <property type="protein sequence ID" value="CAF1363842.1"/>
    <property type="molecule type" value="Genomic_DNA"/>
</dbReference>
<evidence type="ECO:0000256" key="1">
    <source>
        <dbReference type="ARBA" id="ARBA00004141"/>
    </source>
</evidence>
<comment type="similarity">
    <text evidence="2">Belongs to the unc-93 family.</text>
</comment>
<dbReference type="GO" id="GO:0016020">
    <property type="term" value="C:membrane"/>
    <property type="evidence" value="ECO:0007669"/>
    <property type="project" value="UniProtKB-SubCell"/>
</dbReference>
<evidence type="ECO:0000256" key="5">
    <source>
        <dbReference type="ARBA" id="ARBA00023136"/>
    </source>
</evidence>
<feature type="transmembrane region" description="Helical" evidence="7">
    <location>
        <begin position="103"/>
        <end position="123"/>
    </location>
</feature>
<gene>
    <name evidence="8" type="ORF">EDS130_LOCUS3259</name>
    <name evidence="9" type="ORF">XAT740_LOCUS32164</name>
</gene>
<dbReference type="Proteomes" id="UP000663852">
    <property type="component" value="Unassembled WGS sequence"/>
</dbReference>
<comment type="caution">
    <text evidence="9">The sequence shown here is derived from an EMBL/GenBank/DDBJ whole genome shotgun (WGS) entry which is preliminary data.</text>
</comment>
<evidence type="ECO:0000313" key="10">
    <source>
        <dbReference type="Proteomes" id="UP000663828"/>
    </source>
</evidence>
<proteinExistence type="inferred from homology"/>
<dbReference type="EMBL" id="CAJNOJ010000008">
    <property type="protein sequence ID" value="CAF0770073.1"/>
    <property type="molecule type" value="Genomic_DNA"/>
</dbReference>
<evidence type="ECO:0000256" key="6">
    <source>
        <dbReference type="SAM" id="MobiDB-lite"/>
    </source>
</evidence>
<feature type="transmembrane region" description="Helical" evidence="7">
    <location>
        <begin position="197"/>
        <end position="221"/>
    </location>
</feature>
<feature type="region of interest" description="Disordered" evidence="6">
    <location>
        <begin position="740"/>
        <end position="771"/>
    </location>
</feature>
<dbReference type="Gene3D" id="1.20.1250.20">
    <property type="entry name" value="MFS general substrate transporter like domains"/>
    <property type="match status" value="1"/>
</dbReference>
<evidence type="ECO:0000313" key="9">
    <source>
        <dbReference type="EMBL" id="CAF1363842.1"/>
    </source>
</evidence>
<dbReference type="PANTHER" id="PTHR19444:SF13">
    <property type="entry name" value="PROTEIN UNC-93 HOMOLOG A"/>
    <property type="match status" value="1"/>
</dbReference>
<organism evidence="9 10">
    <name type="scientific">Adineta ricciae</name>
    <name type="common">Rotifer</name>
    <dbReference type="NCBI Taxonomy" id="249248"/>
    <lineage>
        <taxon>Eukaryota</taxon>
        <taxon>Metazoa</taxon>
        <taxon>Spiralia</taxon>
        <taxon>Gnathifera</taxon>
        <taxon>Rotifera</taxon>
        <taxon>Eurotatoria</taxon>
        <taxon>Bdelloidea</taxon>
        <taxon>Adinetida</taxon>
        <taxon>Adinetidae</taxon>
        <taxon>Adineta</taxon>
    </lineage>
</organism>
<accession>A0A815ID51</accession>
<evidence type="ECO:0000256" key="7">
    <source>
        <dbReference type="SAM" id="Phobius"/>
    </source>
</evidence>
<evidence type="ECO:0000313" key="8">
    <source>
        <dbReference type="EMBL" id="CAF0770073.1"/>
    </source>
</evidence>
<feature type="transmembrane region" description="Helical" evidence="7">
    <location>
        <begin position="344"/>
        <end position="364"/>
    </location>
</feature>
<comment type="subcellular location">
    <subcellularLocation>
        <location evidence="1">Membrane</location>
        <topology evidence="1">Multi-pass membrane protein</topology>
    </subcellularLocation>
</comment>
<dbReference type="Proteomes" id="UP000663828">
    <property type="component" value="Unassembled WGS sequence"/>
</dbReference>
<dbReference type="AlphaFoldDB" id="A0A815ID51"/>
<dbReference type="InterPro" id="IPR010291">
    <property type="entry name" value="Ion_channel_UNC-93"/>
</dbReference>
<feature type="transmembrane region" description="Helical" evidence="7">
    <location>
        <begin position="373"/>
        <end position="393"/>
    </location>
</feature>
<keyword evidence="3 7" id="KW-0812">Transmembrane</keyword>
<protein>
    <submittedName>
        <fullName evidence="9">Uncharacterized protein</fullName>
    </submittedName>
</protein>
<reference evidence="9" key="1">
    <citation type="submission" date="2021-02" db="EMBL/GenBank/DDBJ databases">
        <authorList>
            <person name="Nowell W R."/>
        </authorList>
    </citation>
    <scope>NUCLEOTIDE SEQUENCE</scope>
</reference>
<dbReference type="OrthoDB" id="10255234at2759"/>
<feature type="transmembrane region" description="Helical" evidence="7">
    <location>
        <begin position="399"/>
        <end position="428"/>
    </location>
</feature>
<evidence type="ECO:0000256" key="3">
    <source>
        <dbReference type="ARBA" id="ARBA00022692"/>
    </source>
</evidence>
<keyword evidence="5 7" id="KW-0472">Membrane</keyword>
<dbReference type="Pfam" id="PF05978">
    <property type="entry name" value="UNC-93"/>
    <property type="match status" value="1"/>
</dbReference>
<feature type="transmembrane region" description="Helical" evidence="7">
    <location>
        <begin position="449"/>
        <end position="473"/>
    </location>
</feature>
<feature type="transmembrane region" description="Helical" evidence="7">
    <location>
        <begin position="65"/>
        <end position="83"/>
    </location>
</feature>
<evidence type="ECO:0000256" key="2">
    <source>
        <dbReference type="ARBA" id="ARBA00009172"/>
    </source>
</evidence>
<feature type="transmembrane region" description="Helical" evidence="7">
    <location>
        <begin position="255"/>
        <end position="277"/>
    </location>
</feature>